<name>A0A9D4E2H1_DREPO</name>
<comment type="caution">
    <text evidence="2">The sequence shown here is derived from an EMBL/GenBank/DDBJ whole genome shotgun (WGS) entry which is preliminary data.</text>
</comment>
<sequence>MRQEKKIKTQLLPSFKALCKTTPSATLLFSGKLEEELKKIKEPKVTLTNQPFLGRRMGTNNVRANNNNNTYPHARKQAYKFKQQRRAEAGRSTGTEHKLADCINLQGSL</sequence>
<keyword evidence="3" id="KW-1185">Reference proteome</keyword>
<reference evidence="2" key="1">
    <citation type="journal article" date="2019" name="bioRxiv">
        <title>The Genome of the Zebra Mussel, Dreissena polymorpha: A Resource for Invasive Species Research.</title>
        <authorList>
            <person name="McCartney M.A."/>
            <person name="Auch B."/>
            <person name="Kono T."/>
            <person name="Mallez S."/>
            <person name="Zhang Y."/>
            <person name="Obille A."/>
            <person name="Becker A."/>
            <person name="Abrahante J.E."/>
            <person name="Garbe J."/>
            <person name="Badalamenti J.P."/>
            <person name="Herman A."/>
            <person name="Mangelson H."/>
            <person name="Liachko I."/>
            <person name="Sullivan S."/>
            <person name="Sone E.D."/>
            <person name="Koren S."/>
            <person name="Silverstein K.A.T."/>
            <person name="Beckman K.B."/>
            <person name="Gohl D.M."/>
        </authorList>
    </citation>
    <scope>NUCLEOTIDE SEQUENCE</scope>
    <source>
        <strain evidence="2">Duluth1</strain>
        <tissue evidence="2">Whole animal</tissue>
    </source>
</reference>
<gene>
    <name evidence="2" type="ORF">DPMN_173322</name>
</gene>
<reference evidence="2" key="2">
    <citation type="submission" date="2020-11" db="EMBL/GenBank/DDBJ databases">
        <authorList>
            <person name="McCartney M.A."/>
            <person name="Auch B."/>
            <person name="Kono T."/>
            <person name="Mallez S."/>
            <person name="Becker A."/>
            <person name="Gohl D.M."/>
            <person name="Silverstein K.A.T."/>
            <person name="Koren S."/>
            <person name="Bechman K.B."/>
            <person name="Herman A."/>
            <person name="Abrahante J.E."/>
            <person name="Garbe J."/>
        </authorList>
    </citation>
    <scope>NUCLEOTIDE SEQUENCE</scope>
    <source>
        <strain evidence="2">Duluth1</strain>
        <tissue evidence="2">Whole animal</tissue>
    </source>
</reference>
<dbReference type="Proteomes" id="UP000828390">
    <property type="component" value="Unassembled WGS sequence"/>
</dbReference>
<dbReference type="EMBL" id="JAIWYP010000009">
    <property type="protein sequence ID" value="KAH3771991.1"/>
    <property type="molecule type" value="Genomic_DNA"/>
</dbReference>
<protein>
    <submittedName>
        <fullName evidence="2">Uncharacterized protein</fullName>
    </submittedName>
</protein>
<organism evidence="2 3">
    <name type="scientific">Dreissena polymorpha</name>
    <name type="common">Zebra mussel</name>
    <name type="synonym">Mytilus polymorpha</name>
    <dbReference type="NCBI Taxonomy" id="45954"/>
    <lineage>
        <taxon>Eukaryota</taxon>
        <taxon>Metazoa</taxon>
        <taxon>Spiralia</taxon>
        <taxon>Lophotrochozoa</taxon>
        <taxon>Mollusca</taxon>
        <taxon>Bivalvia</taxon>
        <taxon>Autobranchia</taxon>
        <taxon>Heteroconchia</taxon>
        <taxon>Euheterodonta</taxon>
        <taxon>Imparidentia</taxon>
        <taxon>Neoheterodontei</taxon>
        <taxon>Myida</taxon>
        <taxon>Dreissenoidea</taxon>
        <taxon>Dreissenidae</taxon>
        <taxon>Dreissena</taxon>
    </lineage>
</organism>
<accession>A0A9D4E2H1</accession>
<evidence type="ECO:0000256" key="1">
    <source>
        <dbReference type="SAM" id="MobiDB-lite"/>
    </source>
</evidence>
<dbReference type="AlphaFoldDB" id="A0A9D4E2H1"/>
<evidence type="ECO:0000313" key="2">
    <source>
        <dbReference type="EMBL" id="KAH3771991.1"/>
    </source>
</evidence>
<feature type="compositionally biased region" description="Low complexity" evidence="1">
    <location>
        <begin position="60"/>
        <end position="69"/>
    </location>
</feature>
<proteinExistence type="predicted"/>
<evidence type="ECO:0000313" key="3">
    <source>
        <dbReference type="Proteomes" id="UP000828390"/>
    </source>
</evidence>
<feature type="region of interest" description="Disordered" evidence="1">
    <location>
        <begin position="52"/>
        <end position="71"/>
    </location>
</feature>